<feature type="signal peptide" evidence="1">
    <location>
        <begin position="1"/>
        <end position="24"/>
    </location>
</feature>
<organism evidence="2">
    <name type="scientific">Anguilla anguilla</name>
    <name type="common">European freshwater eel</name>
    <name type="synonym">Muraena anguilla</name>
    <dbReference type="NCBI Taxonomy" id="7936"/>
    <lineage>
        <taxon>Eukaryota</taxon>
        <taxon>Metazoa</taxon>
        <taxon>Chordata</taxon>
        <taxon>Craniata</taxon>
        <taxon>Vertebrata</taxon>
        <taxon>Euteleostomi</taxon>
        <taxon>Actinopterygii</taxon>
        <taxon>Neopterygii</taxon>
        <taxon>Teleostei</taxon>
        <taxon>Anguilliformes</taxon>
        <taxon>Anguillidae</taxon>
        <taxon>Anguilla</taxon>
    </lineage>
</organism>
<evidence type="ECO:0000256" key="1">
    <source>
        <dbReference type="SAM" id="SignalP"/>
    </source>
</evidence>
<sequence length="73" mass="8242">MLCISLNQLSSSLLGLFLVWPAEPFCWALIDEFEEDFSSAALARCLTDQQESLESDETWIQCDIIANKVGRMV</sequence>
<reference evidence="2" key="1">
    <citation type="submission" date="2014-11" db="EMBL/GenBank/DDBJ databases">
        <authorList>
            <person name="Amaro Gonzalez C."/>
        </authorList>
    </citation>
    <scope>NUCLEOTIDE SEQUENCE</scope>
</reference>
<keyword evidence="1" id="KW-0732">Signal</keyword>
<evidence type="ECO:0000313" key="2">
    <source>
        <dbReference type="EMBL" id="JAH49870.1"/>
    </source>
</evidence>
<dbReference type="EMBL" id="GBXM01058707">
    <property type="protein sequence ID" value="JAH49870.1"/>
    <property type="molecule type" value="Transcribed_RNA"/>
</dbReference>
<name>A0A0E9TAG1_ANGAN</name>
<dbReference type="AlphaFoldDB" id="A0A0E9TAG1"/>
<evidence type="ECO:0008006" key="3">
    <source>
        <dbReference type="Google" id="ProtNLM"/>
    </source>
</evidence>
<feature type="chain" id="PRO_5002432925" description="Secreted protein" evidence="1">
    <location>
        <begin position="25"/>
        <end position="73"/>
    </location>
</feature>
<proteinExistence type="predicted"/>
<accession>A0A0E9TAG1</accession>
<protein>
    <recommendedName>
        <fullName evidence="3">Secreted protein</fullName>
    </recommendedName>
</protein>
<reference evidence="2" key="2">
    <citation type="journal article" date="2015" name="Fish Shellfish Immunol.">
        <title>Early steps in the European eel (Anguilla anguilla)-Vibrio vulnificus interaction in the gills: Role of the RtxA13 toxin.</title>
        <authorList>
            <person name="Callol A."/>
            <person name="Pajuelo D."/>
            <person name="Ebbesson L."/>
            <person name="Teles M."/>
            <person name="MacKenzie S."/>
            <person name="Amaro C."/>
        </authorList>
    </citation>
    <scope>NUCLEOTIDE SEQUENCE</scope>
</reference>